<gene>
    <name evidence="1" type="ORF">H8710_01175</name>
</gene>
<evidence type="ECO:0000313" key="1">
    <source>
        <dbReference type="EMBL" id="MBC8558671.1"/>
    </source>
</evidence>
<evidence type="ECO:0000313" key="2">
    <source>
        <dbReference type="Proteomes" id="UP000610760"/>
    </source>
</evidence>
<dbReference type="RefSeq" id="WP_249293559.1">
    <property type="nucleotide sequence ID" value="NZ_JACRSV010000001.1"/>
</dbReference>
<keyword evidence="2" id="KW-1185">Reference proteome</keyword>
<reference evidence="1" key="1">
    <citation type="submission" date="2020-08" db="EMBL/GenBank/DDBJ databases">
        <title>Genome public.</title>
        <authorList>
            <person name="Liu C."/>
            <person name="Sun Q."/>
        </authorList>
    </citation>
    <scope>NUCLEOTIDE SEQUENCE</scope>
    <source>
        <strain evidence="1">NSJ-33</strain>
    </source>
</reference>
<evidence type="ECO:0008006" key="3">
    <source>
        <dbReference type="Google" id="ProtNLM"/>
    </source>
</evidence>
<name>A0A926E3S7_9FIRM</name>
<dbReference type="Proteomes" id="UP000610760">
    <property type="component" value="Unassembled WGS sequence"/>
</dbReference>
<comment type="caution">
    <text evidence="1">The sequence shown here is derived from an EMBL/GenBank/DDBJ whole genome shotgun (WGS) entry which is preliminary data.</text>
</comment>
<sequence>MPTKKMGRPTDDPKTIRLDIRISEKDAKILDDYCERTGKRRPEGIREGIRSLKDK</sequence>
<accession>A0A926E3S7</accession>
<protein>
    <recommendedName>
        <fullName evidence="3">Ribbon-helix-helix protein CopG domain-containing protein</fullName>
    </recommendedName>
</protein>
<dbReference type="AlphaFoldDB" id="A0A926E3S7"/>
<organism evidence="1 2">
    <name type="scientific">Fumia xinanensis</name>
    <dbReference type="NCBI Taxonomy" id="2763659"/>
    <lineage>
        <taxon>Bacteria</taxon>
        <taxon>Bacillati</taxon>
        <taxon>Bacillota</taxon>
        <taxon>Clostridia</taxon>
        <taxon>Eubacteriales</taxon>
        <taxon>Oscillospiraceae</taxon>
        <taxon>Fumia</taxon>
    </lineage>
</organism>
<dbReference type="EMBL" id="JACRSV010000001">
    <property type="protein sequence ID" value="MBC8558671.1"/>
    <property type="molecule type" value="Genomic_DNA"/>
</dbReference>
<proteinExistence type="predicted"/>